<evidence type="ECO:0000313" key="3">
    <source>
        <dbReference type="Proteomes" id="UP001189429"/>
    </source>
</evidence>
<reference evidence="2" key="1">
    <citation type="submission" date="2023-10" db="EMBL/GenBank/DDBJ databases">
        <authorList>
            <person name="Chen Y."/>
            <person name="Shah S."/>
            <person name="Dougan E. K."/>
            <person name="Thang M."/>
            <person name="Chan C."/>
        </authorList>
    </citation>
    <scope>NUCLEOTIDE SEQUENCE [LARGE SCALE GENOMIC DNA]</scope>
</reference>
<sequence length="183" mass="19403">MSVRARGAPTEPARRHARSSRTCPSRLHRQARPAAAVLQARMHPAGTMAGPVGDGPWAPLQQADSHDESRPRRAEERRGTALGAKSASPASVGAALVFTGAGEPRGETRGAAGEGTRKGGWRVENWQPDVGATRVSGSARWAREVRKRIRQAVGTAGNRYSGHPSMPLVVMVATASDGWPLLH</sequence>
<evidence type="ECO:0000313" key="2">
    <source>
        <dbReference type="EMBL" id="CAK0882312.1"/>
    </source>
</evidence>
<feature type="region of interest" description="Disordered" evidence="1">
    <location>
        <begin position="101"/>
        <end position="120"/>
    </location>
</feature>
<gene>
    <name evidence="2" type="ORF">PCOR1329_LOCUS64873</name>
</gene>
<accession>A0ABN9WB05</accession>
<feature type="compositionally biased region" description="Basic and acidic residues" evidence="1">
    <location>
        <begin position="64"/>
        <end position="79"/>
    </location>
</feature>
<evidence type="ECO:0000256" key="1">
    <source>
        <dbReference type="SAM" id="MobiDB-lite"/>
    </source>
</evidence>
<feature type="region of interest" description="Disordered" evidence="1">
    <location>
        <begin position="1"/>
        <end position="91"/>
    </location>
</feature>
<organism evidence="2 3">
    <name type="scientific">Prorocentrum cordatum</name>
    <dbReference type="NCBI Taxonomy" id="2364126"/>
    <lineage>
        <taxon>Eukaryota</taxon>
        <taxon>Sar</taxon>
        <taxon>Alveolata</taxon>
        <taxon>Dinophyceae</taxon>
        <taxon>Prorocentrales</taxon>
        <taxon>Prorocentraceae</taxon>
        <taxon>Prorocentrum</taxon>
    </lineage>
</organism>
<dbReference type="EMBL" id="CAUYUJ010018283">
    <property type="protein sequence ID" value="CAK0882312.1"/>
    <property type="molecule type" value="Genomic_DNA"/>
</dbReference>
<dbReference type="Proteomes" id="UP001189429">
    <property type="component" value="Unassembled WGS sequence"/>
</dbReference>
<name>A0ABN9WB05_9DINO</name>
<comment type="caution">
    <text evidence="2">The sequence shown here is derived from an EMBL/GenBank/DDBJ whole genome shotgun (WGS) entry which is preliminary data.</text>
</comment>
<keyword evidence="3" id="KW-1185">Reference proteome</keyword>
<protein>
    <submittedName>
        <fullName evidence="2">Uncharacterized protein</fullName>
    </submittedName>
</protein>
<proteinExistence type="predicted"/>